<name>A0A2X0JAK9_9ACTN</name>
<keyword evidence="1" id="KW-1133">Transmembrane helix</keyword>
<evidence type="ECO:0000313" key="2">
    <source>
        <dbReference type="EMBL" id="RAG87276.1"/>
    </source>
</evidence>
<gene>
    <name evidence="2" type="ORF">DN069_01710</name>
</gene>
<dbReference type="OrthoDB" id="3854886at2"/>
<comment type="caution">
    <text evidence="2">The sequence shown here is derived from an EMBL/GenBank/DDBJ whole genome shotgun (WGS) entry which is preliminary data.</text>
</comment>
<accession>A0A2X0JAK9</accession>
<feature type="transmembrane region" description="Helical" evidence="1">
    <location>
        <begin position="12"/>
        <end position="32"/>
    </location>
</feature>
<evidence type="ECO:0000313" key="3">
    <source>
        <dbReference type="Proteomes" id="UP000248889"/>
    </source>
</evidence>
<dbReference type="EMBL" id="QKYN01000008">
    <property type="protein sequence ID" value="RAG87276.1"/>
    <property type="molecule type" value="Genomic_DNA"/>
</dbReference>
<reference evidence="2 3" key="1">
    <citation type="submission" date="2018-06" db="EMBL/GenBank/DDBJ databases">
        <title>Streptacidiphilus pinicola sp. nov., isolated from pine grove soil.</title>
        <authorList>
            <person name="Roh S.G."/>
            <person name="Park S."/>
            <person name="Kim M.-K."/>
            <person name="Yun B.-R."/>
            <person name="Park J."/>
            <person name="Kim M.J."/>
            <person name="Kim Y.S."/>
            <person name="Kim S.B."/>
        </authorList>
    </citation>
    <scope>NUCLEOTIDE SEQUENCE [LARGE SCALE GENOMIC DNA]</scope>
    <source>
        <strain evidence="2 3">MMS16-CNU450</strain>
    </source>
</reference>
<proteinExistence type="predicted"/>
<dbReference type="Proteomes" id="UP000248889">
    <property type="component" value="Unassembled WGS sequence"/>
</dbReference>
<organism evidence="2 3">
    <name type="scientific">Streptacidiphilus pinicola</name>
    <dbReference type="NCBI Taxonomy" id="2219663"/>
    <lineage>
        <taxon>Bacteria</taxon>
        <taxon>Bacillati</taxon>
        <taxon>Actinomycetota</taxon>
        <taxon>Actinomycetes</taxon>
        <taxon>Kitasatosporales</taxon>
        <taxon>Streptomycetaceae</taxon>
        <taxon>Streptacidiphilus</taxon>
    </lineage>
</organism>
<keyword evidence="1" id="KW-0472">Membrane</keyword>
<keyword evidence="3" id="KW-1185">Reference proteome</keyword>
<protein>
    <submittedName>
        <fullName evidence="2">Uncharacterized protein</fullName>
    </submittedName>
</protein>
<dbReference type="RefSeq" id="WP_111498889.1">
    <property type="nucleotide sequence ID" value="NZ_QKYN01000008.1"/>
</dbReference>
<keyword evidence="1" id="KW-0812">Transmembrane</keyword>
<evidence type="ECO:0000256" key="1">
    <source>
        <dbReference type="SAM" id="Phobius"/>
    </source>
</evidence>
<dbReference type="AlphaFoldDB" id="A0A2X0JAK9"/>
<sequence length="81" mass="8686">MHQQLTPIHAVALYTLLALAGLWTLMGVRAVWLATFRPWAVGGSGVGLDPAEQVSLSRAERRAFVAIANELNRAKAGVFTA</sequence>